<proteinExistence type="predicted"/>
<dbReference type="RefSeq" id="WP_077348949.1">
    <property type="nucleotide sequence ID" value="NZ_CP019607.1"/>
</dbReference>
<keyword evidence="1" id="KW-0378">Hydrolase</keyword>
<dbReference type="InterPro" id="IPR017853">
    <property type="entry name" value="GH"/>
</dbReference>
<evidence type="ECO:0000313" key="5">
    <source>
        <dbReference type="Proteomes" id="UP000188235"/>
    </source>
</evidence>
<evidence type="ECO:0000256" key="1">
    <source>
        <dbReference type="ARBA" id="ARBA00022801"/>
    </source>
</evidence>
<organism evidence="4 5">
    <name type="scientific">Tessaracoccus flavescens</name>
    <dbReference type="NCBI Taxonomy" id="399497"/>
    <lineage>
        <taxon>Bacteria</taxon>
        <taxon>Bacillati</taxon>
        <taxon>Actinomycetota</taxon>
        <taxon>Actinomycetes</taxon>
        <taxon>Propionibacteriales</taxon>
        <taxon>Propionibacteriaceae</taxon>
        <taxon>Tessaracoccus</taxon>
    </lineage>
</organism>
<dbReference type="KEGG" id="tfa:BW733_06430"/>
<keyword evidence="5" id="KW-1185">Reference proteome</keyword>
<protein>
    <submittedName>
        <fullName evidence="4">Alpha-amylase</fullName>
    </submittedName>
</protein>
<evidence type="ECO:0000259" key="3">
    <source>
        <dbReference type="SMART" id="SM00642"/>
    </source>
</evidence>
<dbReference type="Pfam" id="PF00128">
    <property type="entry name" value="Alpha-amylase"/>
    <property type="match status" value="2"/>
</dbReference>
<accession>A0A1Q2CWM3</accession>
<dbReference type="AlphaFoldDB" id="A0A1Q2CWM3"/>
<dbReference type="InterPro" id="IPR006047">
    <property type="entry name" value="GH13_cat_dom"/>
</dbReference>
<dbReference type="Proteomes" id="UP000188235">
    <property type="component" value="Chromosome"/>
</dbReference>
<evidence type="ECO:0000313" key="4">
    <source>
        <dbReference type="EMBL" id="AQP50522.1"/>
    </source>
</evidence>
<dbReference type="CDD" id="cd11354">
    <property type="entry name" value="AmyAc_bac_CMD_like"/>
    <property type="match status" value="1"/>
</dbReference>
<evidence type="ECO:0000256" key="2">
    <source>
        <dbReference type="ARBA" id="ARBA00023295"/>
    </source>
</evidence>
<dbReference type="GO" id="GO:0005975">
    <property type="term" value="P:carbohydrate metabolic process"/>
    <property type="evidence" value="ECO:0007669"/>
    <property type="project" value="InterPro"/>
</dbReference>
<dbReference type="SMART" id="SM00642">
    <property type="entry name" value="Aamy"/>
    <property type="match status" value="1"/>
</dbReference>
<dbReference type="SUPFAM" id="SSF51445">
    <property type="entry name" value="(Trans)glycosidases"/>
    <property type="match status" value="1"/>
</dbReference>
<dbReference type="PANTHER" id="PTHR10357:SF210">
    <property type="entry name" value="MALTODEXTRIN GLUCOSIDASE"/>
    <property type="match status" value="1"/>
</dbReference>
<dbReference type="OrthoDB" id="9802433at2"/>
<keyword evidence="2" id="KW-0326">Glycosidase</keyword>
<sequence>MLEHAIWYQIYPLGAVGAPIREEHGEPQHRLQRLERWLDYAVELGCNGLILNPIFASVSHGYDTLDHYRVDPRLGDDADLDRLIDQCGRRGLAVVLDGVFNHVARTHPYVTERPELIARDGDRPRSWEGHDDLVELDHSNPAVVDLVVDVMVHWLRRGIAGWRLDVAYAVPTQFWREVAARVRAQFPDVVFIGEVIHGDYPAFIEDSTLNTLTQYELWKGIWSSLHDRNLWELAHAIGRHDEFCRSFIPQTFVGNHDVTRIATLVGPELAAVAAGVLMSLPGSPSVYYGDEQGYTGTKRDQFGGDDEVRPLLPDEPSQLSQLGRGMYESYRDLIGFRRRHPWLATAHVEVGEKSNTELAYRCTSGGEVCEVRIDLNAPSITLAAPDETLTIA</sequence>
<feature type="domain" description="Glycosyl hydrolase family 13 catalytic" evidence="3">
    <location>
        <begin position="9"/>
        <end position="337"/>
    </location>
</feature>
<dbReference type="Gene3D" id="3.20.20.80">
    <property type="entry name" value="Glycosidases"/>
    <property type="match status" value="1"/>
</dbReference>
<dbReference type="EMBL" id="CP019607">
    <property type="protein sequence ID" value="AQP50522.1"/>
    <property type="molecule type" value="Genomic_DNA"/>
</dbReference>
<gene>
    <name evidence="4" type="ORF">BW733_06430</name>
</gene>
<reference evidence="4 5" key="1">
    <citation type="journal article" date="2008" name="Int. J. Syst. Evol. Microbiol.">
        <title>Tessaracoccus flavescens sp. nov., isolated from marine sediment.</title>
        <authorList>
            <person name="Lee D.W."/>
            <person name="Lee S.D."/>
        </authorList>
    </citation>
    <scope>NUCLEOTIDE SEQUENCE [LARGE SCALE GENOMIC DNA]</scope>
    <source>
        <strain evidence="4 5">SST-39T</strain>
    </source>
</reference>
<dbReference type="PANTHER" id="PTHR10357">
    <property type="entry name" value="ALPHA-AMYLASE FAMILY MEMBER"/>
    <property type="match status" value="1"/>
</dbReference>
<name>A0A1Q2CWM3_9ACTN</name>
<dbReference type="STRING" id="399497.BW733_06430"/>
<dbReference type="GO" id="GO:0016798">
    <property type="term" value="F:hydrolase activity, acting on glycosyl bonds"/>
    <property type="evidence" value="ECO:0007669"/>
    <property type="project" value="UniProtKB-KW"/>
</dbReference>